<name>A0ABV3DC69_9ACTN</name>
<dbReference type="PANTHER" id="PTHR30290">
    <property type="entry name" value="PERIPLASMIC BINDING COMPONENT OF ABC TRANSPORTER"/>
    <property type="match status" value="1"/>
</dbReference>
<dbReference type="Pfam" id="PF00496">
    <property type="entry name" value="SBP_bac_5"/>
    <property type="match status" value="1"/>
</dbReference>
<dbReference type="SUPFAM" id="SSF53850">
    <property type="entry name" value="Periplasmic binding protein-like II"/>
    <property type="match status" value="1"/>
</dbReference>
<evidence type="ECO:0000313" key="5">
    <source>
        <dbReference type="EMBL" id="MEU8133348.1"/>
    </source>
</evidence>
<feature type="chain" id="PRO_5047458526" evidence="3">
    <location>
        <begin position="46"/>
        <end position="545"/>
    </location>
</feature>
<evidence type="ECO:0000256" key="3">
    <source>
        <dbReference type="SAM" id="SignalP"/>
    </source>
</evidence>
<reference evidence="5 6" key="1">
    <citation type="submission" date="2024-06" db="EMBL/GenBank/DDBJ databases">
        <title>The Natural Products Discovery Center: Release of the First 8490 Sequenced Strains for Exploring Actinobacteria Biosynthetic Diversity.</title>
        <authorList>
            <person name="Kalkreuter E."/>
            <person name="Kautsar S.A."/>
            <person name="Yang D."/>
            <person name="Bader C.D."/>
            <person name="Teijaro C.N."/>
            <person name="Fluegel L."/>
            <person name="Davis C.M."/>
            <person name="Simpson J.R."/>
            <person name="Lauterbach L."/>
            <person name="Steele A.D."/>
            <person name="Gui C."/>
            <person name="Meng S."/>
            <person name="Li G."/>
            <person name="Viehrig K."/>
            <person name="Ye F."/>
            <person name="Su P."/>
            <person name="Kiefer A.F."/>
            <person name="Nichols A."/>
            <person name="Cepeda A.J."/>
            <person name="Yan W."/>
            <person name="Fan B."/>
            <person name="Jiang Y."/>
            <person name="Adhikari A."/>
            <person name="Zheng C.-J."/>
            <person name="Schuster L."/>
            <person name="Cowan T.M."/>
            <person name="Smanski M.J."/>
            <person name="Chevrette M.G."/>
            <person name="De Carvalho L.P.S."/>
            <person name="Shen B."/>
        </authorList>
    </citation>
    <scope>NUCLEOTIDE SEQUENCE [LARGE SCALE GENOMIC DNA]</scope>
    <source>
        <strain evidence="5 6">NPDC048946</strain>
    </source>
</reference>
<dbReference type="InterPro" id="IPR030678">
    <property type="entry name" value="Peptide/Ni-bd"/>
</dbReference>
<dbReference type="InterPro" id="IPR039424">
    <property type="entry name" value="SBP_5"/>
</dbReference>
<sequence>MAFWPALAARPDDPRRRPRRPRPRRTLRLPSVVAAAVALALAATACGGGSDSSGGGSSTAPVRQGGSITIPLPVESRGLDPFVASYTATADGSRMAALYDFLITLDPKTGEVTPRIAESLVPDAAGKVWTLRVRPGVTFTDGTPYDAAAVKANWDAHADPAMKSLRRGLVTGVTTEVTGPLELRVTLATPNLSFNRTVAYGLSFIASPTAFRADPAGFAANPVGAGPFKLKDWVRGDHQTMVRNPGYWKAGLPHLDQVTFKTVSDNQQILSAISTGQADLTVMSDGQAGEQAADKKLKADTMQVDGGQFFLFNLKRAPFDDPRARRAIALAIDAEDLTKSLFNGQVQPGRGVFRENSTLIDPTVPQQPGYDKAEAQRLFDQLAAEGKPVNFTFLTQQHATARKTAEYMQSRINQYNNAHMEIEALEVGAYITKGLVNREFQAQNYGMWQADPDPAFDTLFRSTSTSNYGGYSSPAADAALDAARAAATPEARKQAYTDLVREIAKDLPVWVWQEATTSTVYRPQLTGVTLVNEGQLAMDQIGLTG</sequence>
<gene>
    <name evidence="5" type="ORF">AB0C36_07555</name>
</gene>
<dbReference type="Proteomes" id="UP001551482">
    <property type="component" value="Unassembled WGS sequence"/>
</dbReference>
<keyword evidence="1 3" id="KW-0732">Signal</keyword>
<feature type="signal peptide" evidence="3">
    <location>
        <begin position="1"/>
        <end position="45"/>
    </location>
</feature>
<evidence type="ECO:0000256" key="2">
    <source>
        <dbReference type="SAM" id="MobiDB-lite"/>
    </source>
</evidence>
<dbReference type="InterPro" id="IPR000914">
    <property type="entry name" value="SBP_5_dom"/>
</dbReference>
<dbReference type="RefSeq" id="WP_358350679.1">
    <property type="nucleotide sequence ID" value="NZ_JBEZFP010000013.1"/>
</dbReference>
<evidence type="ECO:0000256" key="1">
    <source>
        <dbReference type="ARBA" id="ARBA00022729"/>
    </source>
</evidence>
<comment type="caution">
    <text evidence="5">The sequence shown here is derived from an EMBL/GenBank/DDBJ whole genome shotgun (WGS) entry which is preliminary data.</text>
</comment>
<accession>A0ABV3DC69</accession>
<proteinExistence type="predicted"/>
<evidence type="ECO:0000313" key="6">
    <source>
        <dbReference type="Proteomes" id="UP001551482"/>
    </source>
</evidence>
<dbReference type="Gene3D" id="3.10.105.10">
    <property type="entry name" value="Dipeptide-binding Protein, Domain 3"/>
    <property type="match status" value="1"/>
</dbReference>
<evidence type="ECO:0000259" key="4">
    <source>
        <dbReference type="Pfam" id="PF00496"/>
    </source>
</evidence>
<feature type="region of interest" description="Disordered" evidence="2">
    <location>
        <begin position="1"/>
        <end position="27"/>
    </location>
</feature>
<dbReference type="PANTHER" id="PTHR30290:SF38">
    <property type="entry name" value="D,D-DIPEPTIDE-BINDING PERIPLASMIC PROTEIN DDPA-RELATED"/>
    <property type="match status" value="1"/>
</dbReference>
<dbReference type="Gene3D" id="3.40.190.10">
    <property type="entry name" value="Periplasmic binding protein-like II"/>
    <property type="match status" value="1"/>
</dbReference>
<protein>
    <submittedName>
        <fullName evidence="5">ABC transporter substrate-binding protein</fullName>
    </submittedName>
</protein>
<feature type="domain" description="Solute-binding protein family 5" evidence="4">
    <location>
        <begin position="111"/>
        <end position="464"/>
    </location>
</feature>
<dbReference type="EMBL" id="JBEZFP010000013">
    <property type="protein sequence ID" value="MEU8133348.1"/>
    <property type="molecule type" value="Genomic_DNA"/>
</dbReference>
<feature type="compositionally biased region" description="Basic residues" evidence="2">
    <location>
        <begin position="16"/>
        <end position="27"/>
    </location>
</feature>
<feature type="region of interest" description="Disordered" evidence="2">
    <location>
        <begin position="48"/>
        <end position="69"/>
    </location>
</feature>
<keyword evidence="6" id="KW-1185">Reference proteome</keyword>
<organism evidence="5 6">
    <name type="scientific">Streptodolium elevatio</name>
    <dbReference type="NCBI Taxonomy" id="3157996"/>
    <lineage>
        <taxon>Bacteria</taxon>
        <taxon>Bacillati</taxon>
        <taxon>Actinomycetota</taxon>
        <taxon>Actinomycetes</taxon>
        <taxon>Kitasatosporales</taxon>
        <taxon>Streptomycetaceae</taxon>
        <taxon>Streptodolium</taxon>
    </lineage>
</organism>
<feature type="compositionally biased region" description="Gly residues" evidence="2">
    <location>
        <begin position="48"/>
        <end position="57"/>
    </location>
</feature>
<dbReference type="PIRSF" id="PIRSF002741">
    <property type="entry name" value="MppA"/>
    <property type="match status" value="1"/>
</dbReference>